<dbReference type="EMBL" id="BK032815">
    <property type="protein sequence ID" value="DAF61686.1"/>
    <property type="molecule type" value="Genomic_DNA"/>
</dbReference>
<evidence type="ECO:0000313" key="1">
    <source>
        <dbReference type="EMBL" id="DAF61686.1"/>
    </source>
</evidence>
<proteinExistence type="predicted"/>
<name>A0A8S5TEI8_9CAUD</name>
<protein>
    <submittedName>
        <fullName evidence="1">Uncharacterized protein</fullName>
    </submittedName>
</protein>
<accession>A0A8S5TEI8</accession>
<sequence>MSKAAQLLLSHVILRFSTRKTLRYILISYRVL</sequence>
<reference evidence="1" key="1">
    <citation type="journal article" date="2021" name="Proc. Natl. Acad. Sci. U.S.A.">
        <title>A Catalog of Tens of Thousands of Viruses from Human Metagenomes Reveals Hidden Associations with Chronic Diseases.</title>
        <authorList>
            <person name="Tisza M.J."/>
            <person name="Buck C.B."/>
        </authorList>
    </citation>
    <scope>NUCLEOTIDE SEQUENCE</scope>
    <source>
        <strain evidence="1">Ct1IF5</strain>
    </source>
</reference>
<organism evidence="1">
    <name type="scientific">Siphoviridae sp. ct1IF5</name>
    <dbReference type="NCBI Taxonomy" id="2827765"/>
    <lineage>
        <taxon>Viruses</taxon>
        <taxon>Duplodnaviria</taxon>
        <taxon>Heunggongvirae</taxon>
        <taxon>Uroviricota</taxon>
        <taxon>Caudoviricetes</taxon>
    </lineage>
</organism>